<dbReference type="InterPro" id="IPR013740">
    <property type="entry name" value="Redoxin"/>
</dbReference>
<dbReference type="PROSITE" id="PS51352">
    <property type="entry name" value="THIOREDOXIN_2"/>
    <property type="match status" value="1"/>
</dbReference>
<dbReference type="InterPro" id="IPR013766">
    <property type="entry name" value="Thioredoxin_domain"/>
</dbReference>
<dbReference type="GO" id="GO:0016491">
    <property type="term" value="F:oxidoreductase activity"/>
    <property type="evidence" value="ECO:0007669"/>
    <property type="project" value="InterPro"/>
</dbReference>
<reference evidence="7" key="1">
    <citation type="submission" date="2016-04" db="EMBL/GenBank/DDBJ databases">
        <authorList>
            <person name="Evans L.H."/>
            <person name="Alamgir A."/>
            <person name="Owens N."/>
            <person name="Weber N.D."/>
            <person name="Virtaneva K."/>
            <person name="Barbian K."/>
            <person name="Babar A."/>
            <person name="Rosenke K."/>
        </authorList>
    </citation>
    <scope>NUCLEOTIDE SEQUENCE</scope>
    <source>
        <strain evidence="7">86-1</strain>
    </source>
</reference>
<evidence type="ECO:0000256" key="1">
    <source>
        <dbReference type="ARBA" id="ARBA00004196"/>
    </source>
</evidence>
<dbReference type="InterPro" id="IPR036249">
    <property type="entry name" value="Thioredoxin-like_sf"/>
</dbReference>
<dbReference type="Gene3D" id="3.40.30.10">
    <property type="entry name" value="Glutaredoxin"/>
    <property type="match status" value="1"/>
</dbReference>
<evidence type="ECO:0000259" key="6">
    <source>
        <dbReference type="PROSITE" id="PS51352"/>
    </source>
</evidence>
<gene>
    <name evidence="7" type="ORF">KL86DYS1_11095</name>
</gene>
<evidence type="ECO:0000256" key="4">
    <source>
        <dbReference type="ARBA" id="ARBA00023284"/>
    </source>
</evidence>
<accession>A0A212J4A5</accession>
<evidence type="ECO:0000256" key="3">
    <source>
        <dbReference type="ARBA" id="ARBA00023157"/>
    </source>
</evidence>
<comment type="subcellular location">
    <subcellularLocation>
        <location evidence="1">Cell envelope</location>
    </subcellularLocation>
</comment>
<feature type="domain" description="Thioredoxin" evidence="6">
    <location>
        <begin position="368"/>
        <end position="505"/>
    </location>
</feature>
<sequence length="505" mass="57758">MKTAIRMFSLCLLLYINTVTVYSQTDNELPAPRFKYGIATLSGKITGDIPDSMKTVSLDLLLNKPFFDYTINQIPVKEDGTFTFSTPVFAVGSCVIRSSVFEGNVYIIPGEETRLEINFDKNGAKQIITSNSLNLTAADAMNIGLVFRDILSNNPANDNYSMPIEEYSKYVVDYTEKAMVKLQGYAELSANAKQILSYEIKTFLLHMLYLGYEDNMQMRYNYKYRDQAKDERVNFVPQKPSIEYYSILKHLDLNDSRYLYASYLQIAIGELLKNKVLNIPPIEGLTIDEWLVKAKEPLHIITGANPGFFCNVLIASMYAAQLDAMKPLSEIQKKDIDTYFTDKSFAEVLFSRDEEIVRMLNSQAGNKKLVKNETPAVAKEDIMNAIVAKYKGKVVVVDFWATWCGPCLAAMKRTEAIKSEYADKDVVFVYITNPSSVRKTWEEKIPQIGGEHFYLTDETWDYILEQYDFSGIPTYLVFDKEGKLKRKSVSFMGVEKMREWIEELF</sequence>
<dbReference type="EMBL" id="FLUM01000001">
    <property type="protein sequence ID" value="SBV94292.1"/>
    <property type="molecule type" value="Genomic_DNA"/>
</dbReference>
<evidence type="ECO:0000256" key="5">
    <source>
        <dbReference type="SAM" id="SignalP"/>
    </source>
</evidence>
<proteinExistence type="predicted"/>
<protein>
    <recommendedName>
        <fullName evidence="6">Thioredoxin domain-containing protein</fullName>
    </recommendedName>
</protein>
<name>A0A212J4A5_9BACT</name>
<dbReference type="AlphaFoldDB" id="A0A212J4A5"/>
<keyword evidence="5" id="KW-0732">Signal</keyword>
<keyword evidence="2" id="KW-0201">Cytochrome c-type biogenesis</keyword>
<evidence type="ECO:0000313" key="7">
    <source>
        <dbReference type="EMBL" id="SBV94292.1"/>
    </source>
</evidence>
<keyword evidence="3" id="KW-1015">Disulfide bond</keyword>
<dbReference type="PANTHER" id="PTHR42852">
    <property type="entry name" value="THIOL:DISULFIDE INTERCHANGE PROTEIN DSBE"/>
    <property type="match status" value="1"/>
</dbReference>
<dbReference type="PANTHER" id="PTHR42852:SF6">
    <property type="entry name" value="THIOL:DISULFIDE INTERCHANGE PROTEIN DSBE"/>
    <property type="match status" value="1"/>
</dbReference>
<dbReference type="CDD" id="cd02966">
    <property type="entry name" value="TlpA_like_family"/>
    <property type="match status" value="1"/>
</dbReference>
<dbReference type="RefSeq" id="WP_296938952.1">
    <property type="nucleotide sequence ID" value="NZ_LT599032.1"/>
</dbReference>
<dbReference type="Pfam" id="PF08534">
    <property type="entry name" value="Redoxin"/>
    <property type="match status" value="1"/>
</dbReference>
<feature type="signal peptide" evidence="5">
    <location>
        <begin position="1"/>
        <end position="23"/>
    </location>
</feature>
<evidence type="ECO:0000256" key="2">
    <source>
        <dbReference type="ARBA" id="ARBA00022748"/>
    </source>
</evidence>
<organism evidence="7">
    <name type="scientific">uncultured Dysgonomonas sp</name>
    <dbReference type="NCBI Taxonomy" id="206096"/>
    <lineage>
        <taxon>Bacteria</taxon>
        <taxon>Pseudomonadati</taxon>
        <taxon>Bacteroidota</taxon>
        <taxon>Bacteroidia</taxon>
        <taxon>Bacteroidales</taxon>
        <taxon>Dysgonomonadaceae</taxon>
        <taxon>Dysgonomonas</taxon>
        <taxon>environmental samples</taxon>
    </lineage>
</organism>
<feature type="chain" id="PRO_5013030166" description="Thioredoxin domain-containing protein" evidence="5">
    <location>
        <begin position="24"/>
        <end position="505"/>
    </location>
</feature>
<dbReference type="GO" id="GO:0017004">
    <property type="term" value="P:cytochrome complex assembly"/>
    <property type="evidence" value="ECO:0007669"/>
    <property type="project" value="UniProtKB-KW"/>
</dbReference>
<dbReference type="InterPro" id="IPR050553">
    <property type="entry name" value="Thioredoxin_ResA/DsbE_sf"/>
</dbReference>
<dbReference type="GO" id="GO:0030313">
    <property type="term" value="C:cell envelope"/>
    <property type="evidence" value="ECO:0007669"/>
    <property type="project" value="UniProtKB-SubCell"/>
</dbReference>
<dbReference type="SUPFAM" id="SSF52833">
    <property type="entry name" value="Thioredoxin-like"/>
    <property type="match status" value="1"/>
</dbReference>
<keyword evidence="4" id="KW-0676">Redox-active center</keyword>